<dbReference type="Gene3D" id="1.20.120.530">
    <property type="entry name" value="GntR ligand-binding domain-like"/>
    <property type="match status" value="1"/>
</dbReference>
<dbReference type="InterPro" id="IPR011711">
    <property type="entry name" value="GntR_C"/>
</dbReference>
<dbReference type="GO" id="GO:0003677">
    <property type="term" value="F:DNA binding"/>
    <property type="evidence" value="ECO:0007669"/>
    <property type="project" value="UniProtKB-KW"/>
</dbReference>
<dbReference type="InterPro" id="IPR036388">
    <property type="entry name" value="WH-like_DNA-bd_sf"/>
</dbReference>
<dbReference type="Gene3D" id="1.10.10.10">
    <property type="entry name" value="Winged helix-like DNA-binding domain superfamily/Winged helix DNA-binding domain"/>
    <property type="match status" value="1"/>
</dbReference>
<dbReference type="Pfam" id="PF00392">
    <property type="entry name" value="GntR"/>
    <property type="match status" value="1"/>
</dbReference>
<keyword evidence="6" id="KW-1185">Reference proteome</keyword>
<evidence type="ECO:0000256" key="1">
    <source>
        <dbReference type="ARBA" id="ARBA00023015"/>
    </source>
</evidence>
<feature type="domain" description="HTH gntR-type" evidence="4">
    <location>
        <begin position="6"/>
        <end position="73"/>
    </location>
</feature>
<organism evidence="5 6">
    <name type="scientific">Megasphaera paucivorans</name>
    <dbReference type="NCBI Taxonomy" id="349095"/>
    <lineage>
        <taxon>Bacteria</taxon>
        <taxon>Bacillati</taxon>
        <taxon>Bacillota</taxon>
        <taxon>Negativicutes</taxon>
        <taxon>Veillonellales</taxon>
        <taxon>Veillonellaceae</taxon>
        <taxon>Megasphaera</taxon>
    </lineage>
</organism>
<keyword evidence="1" id="KW-0805">Transcription regulation</keyword>
<protein>
    <submittedName>
        <fullName evidence="5">DNA-binding transcriptional regulator, GntR family</fullName>
    </submittedName>
</protein>
<dbReference type="PANTHER" id="PTHR43537:SF24">
    <property type="entry name" value="GLUCONATE OPERON TRANSCRIPTIONAL REPRESSOR"/>
    <property type="match status" value="1"/>
</dbReference>
<proteinExistence type="predicted"/>
<dbReference type="Pfam" id="PF07729">
    <property type="entry name" value="FCD"/>
    <property type="match status" value="1"/>
</dbReference>
<dbReference type="InterPro" id="IPR036390">
    <property type="entry name" value="WH_DNA-bd_sf"/>
</dbReference>
<dbReference type="SMART" id="SM00345">
    <property type="entry name" value="HTH_GNTR"/>
    <property type="match status" value="1"/>
</dbReference>
<dbReference type="RefSeq" id="WP_091653017.1">
    <property type="nucleotide sequence ID" value="NZ_FNHQ01000049.1"/>
</dbReference>
<keyword evidence="2 5" id="KW-0238">DNA-binding</keyword>
<dbReference type="AlphaFoldDB" id="A0A1H0BED1"/>
<sequence>MENARISKKKIAYEYIRVNIFDGTFGPGYRLVIDQIKKKLHLSSIPVREAIQQLEAENLVQIIPYSGAVVKLVDKSEYTEIQTMLAILDGAATAMASKNLKDEDIEQLEVINNLMVTAINELSLEEFGKLNMKFHKTIYGYCGNSHLKTILDQLWENLLRVRNSIYTFVPCRGTESIAEHKQIIKMLKKHEDPRKIELFCRKHKLEMLKAVQNVIENKGI</sequence>
<dbReference type="SUPFAM" id="SSF46785">
    <property type="entry name" value="Winged helix' DNA-binding domain"/>
    <property type="match status" value="1"/>
</dbReference>
<name>A0A1H0BED1_9FIRM</name>
<evidence type="ECO:0000256" key="3">
    <source>
        <dbReference type="ARBA" id="ARBA00023163"/>
    </source>
</evidence>
<dbReference type="GO" id="GO:0003700">
    <property type="term" value="F:DNA-binding transcription factor activity"/>
    <property type="evidence" value="ECO:0007669"/>
    <property type="project" value="InterPro"/>
</dbReference>
<dbReference type="SMART" id="SM00895">
    <property type="entry name" value="FCD"/>
    <property type="match status" value="1"/>
</dbReference>
<dbReference type="OrthoDB" id="114741at2"/>
<dbReference type="SUPFAM" id="SSF48008">
    <property type="entry name" value="GntR ligand-binding domain-like"/>
    <property type="match status" value="1"/>
</dbReference>
<accession>A0A1H0BED1</accession>
<evidence type="ECO:0000256" key="2">
    <source>
        <dbReference type="ARBA" id="ARBA00023125"/>
    </source>
</evidence>
<evidence type="ECO:0000313" key="5">
    <source>
        <dbReference type="EMBL" id="SDN43988.1"/>
    </source>
</evidence>
<dbReference type="InterPro" id="IPR000524">
    <property type="entry name" value="Tscrpt_reg_HTH_GntR"/>
</dbReference>
<reference evidence="5 6" key="1">
    <citation type="submission" date="2016-10" db="EMBL/GenBank/DDBJ databases">
        <authorList>
            <person name="de Groot N.N."/>
        </authorList>
    </citation>
    <scope>NUCLEOTIDE SEQUENCE [LARGE SCALE GENOMIC DNA]</scope>
    <source>
        <strain evidence="5 6">DSM 16981</strain>
    </source>
</reference>
<dbReference type="STRING" id="349095.SAMN05660299_02725"/>
<evidence type="ECO:0000259" key="4">
    <source>
        <dbReference type="PROSITE" id="PS50949"/>
    </source>
</evidence>
<evidence type="ECO:0000313" key="6">
    <source>
        <dbReference type="Proteomes" id="UP000199309"/>
    </source>
</evidence>
<keyword evidence="3" id="KW-0804">Transcription</keyword>
<dbReference type="InterPro" id="IPR008920">
    <property type="entry name" value="TF_FadR/GntR_C"/>
</dbReference>
<dbReference type="PANTHER" id="PTHR43537">
    <property type="entry name" value="TRANSCRIPTIONAL REGULATOR, GNTR FAMILY"/>
    <property type="match status" value="1"/>
</dbReference>
<gene>
    <name evidence="5" type="ORF">SAMN05660299_02725</name>
</gene>
<dbReference type="PROSITE" id="PS50949">
    <property type="entry name" value="HTH_GNTR"/>
    <property type="match status" value="1"/>
</dbReference>
<dbReference type="EMBL" id="FNHQ01000049">
    <property type="protein sequence ID" value="SDN43988.1"/>
    <property type="molecule type" value="Genomic_DNA"/>
</dbReference>
<dbReference type="Proteomes" id="UP000199309">
    <property type="component" value="Unassembled WGS sequence"/>
</dbReference>